<keyword evidence="1" id="KW-1133">Transmembrane helix</keyword>
<dbReference type="InterPro" id="IPR012340">
    <property type="entry name" value="NA-bd_OB-fold"/>
</dbReference>
<dbReference type="InterPro" id="IPR002810">
    <property type="entry name" value="NfeD-like_C"/>
</dbReference>
<keyword evidence="1" id="KW-0812">Transmembrane</keyword>
<dbReference type="Pfam" id="PF01957">
    <property type="entry name" value="NfeD"/>
    <property type="match status" value="1"/>
</dbReference>
<evidence type="ECO:0000313" key="4">
    <source>
        <dbReference type="Proteomes" id="UP000218899"/>
    </source>
</evidence>
<feature type="domain" description="NfeD-like C-terminal" evidence="2">
    <location>
        <begin position="64"/>
        <end position="129"/>
    </location>
</feature>
<feature type="transmembrane region" description="Helical" evidence="1">
    <location>
        <begin position="12"/>
        <end position="31"/>
    </location>
</feature>
<keyword evidence="1" id="KW-0472">Membrane</keyword>
<dbReference type="KEGG" id="sva:SVA_1265"/>
<dbReference type="SUPFAM" id="SSF141322">
    <property type="entry name" value="NfeD domain-like"/>
    <property type="match status" value="1"/>
</dbReference>
<proteinExistence type="predicted"/>
<dbReference type="Proteomes" id="UP000218899">
    <property type="component" value="Chromosome"/>
</dbReference>
<dbReference type="AlphaFoldDB" id="A0A1B4V2S6"/>
<organism evidence="3 4">
    <name type="scientific">Sulfurifustis variabilis</name>
    <dbReference type="NCBI Taxonomy" id="1675686"/>
    <lineage>
        <taxon>Bacteria</taxon>
        <taxon>Pseudomonadati</taxon>
        <taxon>Pseudomonadota</taxon>
        <taxon>Gammaproteobacteria</taxon>
        <taxon>Acidiferrobacterales</taxon>
        <taxon>Acidiferrobacteraceae</taxon>
        <taxon>Sulfurifustis</taxon>
    </lineage>
</organism>
<dbReference type="EMBL" id="AP014936">
    <property type="protein sequence ID" value="BAU47840.1"/>
    <property type="molecule type" value="Genomic_DNA"/>
</dbReference>
<sequence>MIDPLEKRRTGRIASAVALGVVFPLLVLAMLWPDVGLITVLLVATAGALLAFLADSKLHTLSPREEMIGREGVVAYLFRRDANGVYLGNVQIGTESWTARTTPSNAPRLTAGRKVRVTGIDGLVLEVEPLDKRE</sequence>
<name>A0A1B4V2S6_9GAMM</name>
<protein>
    <recommendedName>
        <fullName evidence="2">NfeD-like C-terminal domain-containing protein</fullName>
    </recommendedName>
</protein>
<evidence type="ECO:0000256" key="1">
    <source>
        <dbReference type="SAM" id="Phobius"/>
    </source>
</evidence>
<dbReference type="Gene3D" id="2.40.50.140">
    <property type="entry name" value="Nucleic acid-binding proteins"/>
    <property type="match status" value="1"/>
</dbReference>
<evidence type="ECO:0000259" key="2">
    <source>
        <dbReference type="Pfam" id="PF01957"/>
    </source>
</evidence>
<accession>A0A1B4V2S6</accession>
<gene>
    <name evidence="3" type="ORF">SVA_1265</name>
</gene>
<evidence type="ECO:0000313" key="3">
    <source>
        <dbReference type="EMBL" id="BAU47840.1"/>
    </source>
</evidence>
<feature type="transmembrane region" description="Helical" evidence="1">
    <location>
        <begin position="37"/>
        <end position="54"/>
    </location>
</feature>
<keyword evidence="4" id="KW-1185">Reference proteome</keyword>
<reference evidence="3 4" key="1">
    <citation type="submission" date="2015-08" db="EMBL/GenBank/DDBJ databases">
        <title>Complete genome sequence of Sulfurifustis variabilis.</title>
        <authorList>
            <person name="Miura A."/>
            <person name="Kojima H."/>
            <person name="Fukui M."/>
        </authorList>
    </citation>
    <scope>NUCLEOTIDE SEQUENCE [LARGE SCALE GENOMIC DNA]</scope>
    <source>
        <strain evidence="4">skN76</strain>
    </source>
</reference>